<organism evidence="1 2">
    <name type="scientific">Antrihabitans stalagmiti</name>
    <dbReference type="NCBI Taxonomy" id="2799499"/>
    <lineage>
        <taxon>Bacteria</taxon>
        <taxon>Bacillati</taxon>
        <taxon>Actinomycetota</taxon>
        <taxon>Actinomycetes</taxon>
        <taxon>Mycobacteriales</taxon>
        <taxon>Nocardiaceae</taxon>
        <taxon>Antrihabitans</taxon>
    </lineage>
</organism>
<accession>A0A934NUV2</accession>
<evidence type="ECO:0000313" key="1">
    <source>
        <dbReference type="EMBL" id="MBJ8341708.1"/>
    </source>
</evidence>
<dbReference type="AlphaFoldDB" id="A0A934NUV2"/>
<name>A0A934NUV2_9NOCA</name>
<gene>
    <name evidence="1" type="ORF">JGU71_22745</name>
</gene>
<dbReference type="EMBL" id="JAEMNV010000008">
    <property type="protein sequence ID" value="MBJ8341708.1"/>
    <property type="molecule type" value="Genomic_DNA"/>
</dbReference>
<dbReference type="Proteomes" id="UP000655868">
    <property type="component" value="Unassembled WGS sequence"/>
</dbReference>
<comment type="caution">
    <text evidence="1">The sequence shown here is derived from an EMBL/GenBank/DDBJ whole genome shotgun (WGS) entry which is preliminary data.</text>
</comment>
<evidence type="ECO:0000313" key="2">
    <source>
        <dbReference type="Proteomes" id="UP000655868"/>
    </source>
</evidence>
<proteinExistence type="predicted"/>
<reference evidence="1" key="1">
    <citation type="submission" date="2020-12" db="EMBL/GenBank/DDBJ databases">
        <title>Antrihabitans popcorni sp. nov. and Antrihabitans auranticaus sp. nov., isolated from a larva cave.</title>
        <authorList>
            <person name="Lee S.D."/>
            <person name="Kim I.S."/>
        </authorList>
    </citation>
    <scope>NUCLEOTIDE SEQUENCE</scope>
    <source>
        <strain evidence="1">YC3-6</strain>
    </source>
</reference>
<sequence>MALVAGAVVALVVVVLVAGIASKPNDASIATDRLGPDQGEQVDAYLERARATLGETGEPRYALVSFATELTPEAAVEVAGNVRISQVLHRVPIARVQTRLVVIDVPDSSAAVLESAKSAASQLLSTSARDDRGTRVDRVSGARLAQGCACVVGLTVRGTTQQLTELAQRAGVRAVEALPADAVFGRFAVAPLLPEQTDVVGPGPDDGEIPPA</sequence>
<keyword evidence="2" id="KW-1185">Reference proteome</keyword>
<protein>
    <submittedName>
        <fullName evidence="1">Uncharacterized protein</fullName>
    </submittedName>
</protein>